<comment type="pathway">
    <text evidence="2">Cofactor biosynthesis; NAD(+) biosynthesis; iminoaspartate from L-aspartate (oxidase route): step 1/1.</text>
</comment>
<feature type="region of interest" description="Disordered" evidence="13">
    <location>
        <begin position="1"/>
        <end position="22"/>
    </location>
</feature>
<evidence type="ECO:0000256" key="10">
    <source>
        <dbReference type="ARBA" id="ARBA00029426"/>
    </source>
</evidence>
<evidence type="ECO:0000256" key="4">
    <source>
        <dbReference type="ARBA" id="ARBA00012173"/>
    </source>
</evidence>
<comment type="caution">
    <text evidence="15">The sequence shown here is derived from an EMBL/GenBank/DDBJ whole genome shotgun (WGS) entry which is preliminary data.</text>
</comment>
<dbReference type="OrthoDB" id="9805351at2"/>
<comment type="cofactor">
    <cofactor evidence="1">
        <name>FAD</name>
        <dbReference type="ChEBI" id="CHEBI:57692"/>
    </cofactor>
</comment>
<name>A0A4Q2K1J3_9ACTN</name>
<dbReference type="PRINTS" id="PR00368">
    <property type="entry name" value="FADPNR"/>
</dbReference>
<evidence type="ECO:0000256" key="12">
    <source>
        <dbReference type="ARBA" id="ARBA00048305"/>
    </source>
</evidence>
<dbReference type="InterPro" id="IPR005288">
    <property type="entry name" value="NadB"/>
</dbReference>
<feature type="region of interest" description="Disordered" evidence="13">
    <location>
        <begin position="520"/>
        <end position="590"/>
    </location>
</feature>
<evidence type="ECO:0000256" key="5">
    <source>
        <dbReference type="ARBA" id="ARBA00021901"/>
    </source>
</evidence>
<evidence type="ECO:0000256" key="7">
    <source>
        <dbReference type="ARBA" id="ARBA00022642"/>
    </source>
</evidence>
<evidence type="ECO:0000256" key="2">
    <source>
        <dbReference type="ARBA" id="ARBA00004950"/>
    </source>
</evidence>
<dbReference type="GO" id="GO:0008734">
    <property type="term" value="F:L-aspartate oxidase activity"/>
    <property type="evidence" value="ECO:0007669"/>
    <property type="project" value="UniProtKB-EC"/>
</dbReference>
<keyword evidence="7" id="KW-0662">Pyridine nucleotide biosynthesis</keyword>
<keyword evidence="16" id="KW-1185">Reference proteome</keyword>
<evidence type="ECO:0000256" key="1">
    <source>
        <dbReference type="ARBA" id="ARBA00001974"/>
    </source>
</evidence>
<organism evidence="15 16">
    <name type="scientific">Senegalimassilia faecalis</name>
    <dbReference type="NCBI Taxonomy" id="2509433"/>
    <lineage>
        <taxon>Bacteria</taxon>
        <taxon>Bacillati</taxon>
        <taxon>Actinomycetota</taxon>
        <taxon>Coriobacteriia</taxon>
        <taxon>Coriobacteriales</taxon>
        <taxon>Coriobacteriaceae</taxon>
        <taxon>Senegalimassilia</taxon>
    </lineage>
</organism>
<evidence type="ECO:0000256" key="9">
    <source>
        <dbReference type="ARBA" id="ARBA00023002"/>
    </source>
</evidence>
<dbReference type="InterPro" id="IPR027477">
    <property type="entry name" value="Succ_DH/fumarate_Rdtase_cat_sf"/>
</dbReference>
<comment type="similarity">
    <text evidence="3">Belongs to the FAD-dependent oxidoreductase 2 family. NadB subfamily.</text>
</comment>
<dbReference type="SUPFAM" id="SSF51905">
    <property type="entry name" value="FAD/NAD(P)-binding domain"/>
    <property type="match status" value="1"/>
</dbReference>
<reference evidence="15 16" key="1">
    <citation type="submission" date="2019-01" db="EMBL/GenBank/DDBJ databases">
        <title>Senegalimassilia sp. nov. KGMB04484 isolated human feces.</title>
        <authorList>
            <person name="Han K.-I."/>
            <person name="Kim J.-S."/>
            <person name="Lee K.C."/>
            <person name="Suh M.K."/>
            <person name="Eom M.K."/>
            <person name="Lee J.H."/>
            <person name="Park S.-H."/>
            <person name="Kang S.W."/>
            <person name="Park J.-E."/>
            <person name="Oh B.S."/>
            <person name="Yu S.Y."/>
            <person name="Choi S.-H."/>
            <person name="Lee D.H."/>
            <person name="Yoon H."/>
            <person name="Kim B.-Y."/>
            <person name="Lee J.H."/>
            <person name="Lee J.-S."/>
        </authorList>
    </citation>
    <scope>NUCLEOTIDE SEQUENCE [LARGE SCALE GENOMIC DNA]</scope>
    <source>
        <strain evidence="15 16">KGMB04484</strain>
    </source>
</reference>
<dbReference type="PANTHER" id="PTHR42716">
    <property type="entry name" value="L-ASPARTATE OXIDASE"/>
    <property type="match status" value="1"/>
</dbReference>
<evidence type="ECO:0000256" key="11">
    <source>
        <dbReference type="ARBA" id="ARBA00030386"/>
    </source>
</evidence>
<accession>A0A4Q2K1J3</accession>
<keyword evidence="6" id="KW-0285">Flavoprotein</keyword>
<comment type="catalytic activity">
    <reaction evidence="12">
        <text>L-aspartate + O2 = iminosuccinate + H2O2</text>
        <dbReference type="Rhea" id="RHEA:25876"/>
        <dbReference type="ChEBI" id="CHEBI:15379"/>
        <dbReference type="ChEBI" id="CHEBI:16240"/>
        <dbReference type="ChEBI" id="CHEBI:29991"/>
        <dbReference type="ChEBI" id="CHEBI:77875"/>
        <dbReference type="EC" id="1.4.3.16"/>
    </reaction>
    <physiologicalReaction direction="left-to-right" evidence="12">
        <dbReference type="Rhea" id="RHEA:25877"/>
    </physiologicalReaction>
</comment>
<dbReference type="PANTHER" id="PTHR42716:SF2">
    <property type="entry name" value="L-ASPARTATE OXIDASE, CHLOROPLASTIC"/>
    <property type="match status" value="1"/>
</dbReference>
<protein>
    <recommendedName>
        <fullName evidence="5">L-aspartate oxidase</fullName>
        <ecNumber evidence="4">1.4.3.16</ecNumber>
    </recommendedName>
    <alternativeName>
        <fullName evidence="11">Quinolinate synthase B</fullName>
    </alternativeName>
</protein>
<keyword evidence="9 15" id="KW-0560">Oxidoreductase</keyword>
<evidence type="ECO:0000256" key="3">
    <source>
        <dbReference type="ARBA" id="ARBA00008562"/>
    </source>
</evidence>
<evidence type="ECO:0000256" key="13">
    <source>
        <dbReference type="SAM" id="MobiDB-lite"/>
    </source>
</evidence>
<evidence type="ECO:0000256" key="6">
    <source>
        <dbReference type="ARBA" id="ARBA00022630"/>
    </source>
</evidence>
<evidence type="ECO:0000256" key="8">
    <source>
        <dbReference type="ARBA" id="ARBA00022827"/>
    </source>
</evidence>
<dbReference type="InterPro" id="IPR036188">
    <property type="entry name" value="FAD/NAD-bd_sf"/>
</dbReference>
<dbReference type="SUPFAM" id="SSF56425">
    <property type="entry name" value="Succinate dehydrogenase/fumarate reductase flavoprotein, catalytic domain"/>
    <property type="match status" value="1"/>
</dbReference>
<dbReference type="EC" id="1.4.3.16" evidence="4"/>
<keyword evidence="8" id="KW-0274">FAD</keyword>
<dbReference type="InterPro" id="IPR003953">
    <property type="entry name" value="FAD-dep_OxRdtase_2_FAD-bd"/>
</dbReference>
<dbReference type="Gene3D" id="3.50.50.60">
    <property type="entry name" value="FAD/NAD(P)-binding domain"/>
    <property type="match status" value="1"/>
</dbReference>
<comment type="function">
    <text evidence="10">Catalyzes the oxidation of L-aspartate to iminoaspartate, the first step in the de novo biosynthesis of NAD(+).</text>
</comment>
<gene>
    <name evidence="15" type="ORF">ET524_08400</name>
</gene>
<dbReference type="UniPathway" id="UPA00253">
    <property type="reaction ID" value="UER00326"/>
</dbReference>
<dbReference type="Proteomes" id="UP000293345">
    <property type="component" value="Unassembled WGS sequence"/>
</dbReference>
<dbReference type="Gene3D" id="3.90.700.10">
    <property type="entry name" value="Succinate dehydrogenase/fumarate reductase flavoprotein, catalytic domain"/>
    <property type="match status" value="1"/>
</dbReference>
<dbReference type="FunFam" id="3.90.700.10:FF:000002">
    <property type="entry name" value="L-aspartate oxidase"/>
    <property type="match status" value="1"/>
</dbReference>
<feature type="compositionally biased region" description="Polar residues" evidence="13">
    <location>
        <begin position="546"/>
        <end position="556"/>
    </location>
</feature>
<dbReference type="EMBL" id="SDPW01000001">
    <property type="protein sequence ID" value="RXZ55156.1"/>
    <property type="molecule type" value="Genomic_DNA"/>
</dbReference>
<evidence type="ECO:0000313" key="16">
    <source>
        <dbReference type="Proteomes" id="UP000293345"/>
    </source>
</evidence>
<evidence type="ECO:0000259" key="14">
    <source>
        <dbReference type="Pfam" id="PF00890"/>
    </source>
</evidence>
<dbReference type="GO" id="GO:0034628">
    <property type="term" value="P:'de novo' NAD+ biosynthetic process from L-aspartate"/>
    <property type="evidence" value="ECO:0007669"/>
    <property type="project" value="TreeGrafter"/>
</dbReference>
<sequence>MHGNRFTPVVDTRAQGSNERACGQNESLATLRQTEVANATGNQLQPVAETTAAAEAPASQNASITPGTSPEAITCDVVIVGCGVAGLYCALNLPCQLSVVMLAKTTVDECDSMLAQGGICVQHDADDYAPFFEDTLRAGHFENRCESVDLMIRASRSVIDSLIGYGVHFERDEAGQLRYTREGAHSRARICFHDDTTGAEITTKLLAAVRKLGNVRILENTRMNDILTSENGASNQRCSGIAAFDAAGRALRINAQATVWACGGIGGTYERSTNFPSLTGDALHIARAHDIALEHTDYVQIHPTSLYTTEPGRAFLISESCRGEGAVLLDAHGRRFVDELQPRDVVSAAIYRQMEREGSDHVRLSFANVPKDEITGHFQHIYEHCLAEGYDITREPIPVVPAQHYFMGGVHVDRASATSMPELYAAGETSCNGVHGKNRLASNSLLESLVFAQRAAWDIARRRGLAAPHPQTYAEHPAGADAQAYERLCALASEKLQAASTRESEETRSHLATCEADAQNDDATHGDKAHNAHSAVSRRNDGAHVATSSCYDSSNGAYDAASSRPDSTHPTPRAANPAHTTARQKEAVVA</sequence>
<dbReference type="Pfam" id="PF00890">
    <property type="entry name" value="FAD_binding_2"/>
    <property type="match status" value="1"/>
</dbReference>
<proteinExistence type="inferred from homology"/>
<evidence type="ECO:0000313" key="15">
    <source>
        <dbReference type="EMBL" id="RXZ55156.1"/>
    </source>
</evidence>
<feature type="domain" description="FAD-dependent oxidoreductase 2 FAD-binding" evidence="14">
    <location>
        <begin position="76"/>
        <end position="445"/>
    </location>
</feature>
<dbReference type="NCBIfam" id="NF004820">
    <property type="entry name" value="PRK06175.1"/>
    <property type="match status" value="1"/>
</dbReference>
<dbReference type="GO" id="GO:0033765">
    <property type="term" value="F:steroid dehydrogenase activity, acting on the CH-CH group of donors"/>
    <property type="evidence" value="ECO:0007669"/>
    <property type="project" value="UniProtKB-ARBA"/>
</dbReference>
<dbReference type="AlphaFoldDB" id="A0A4Q2K1J3"/>